<dbReference type="EMBL" id="BAABKE010000007">
    <property type="protein sequence ID" value="GAA5102319.1"/>
    <property type="molecule type" value="Genomic_DNA"/>
</dbReference>
<evidence type="ECO:0000313" key="1">
    <source>
        <dbReference type="EMBL" id="GAA5102319.1"/>
    </source>
</evidence>
<dbReference type="InterPro" id="IPR017703">
    <property type="entry name" value="YgfZ/GCV_T_CS"/>
</dbReference>
<dbReference type="PANTHER" id="PTHR22602">
    <property type="entry name" value="TRANSFERASE CAF17, MITOCHONDRIAL-RELATED"/>
    <property type="match status" value="1"/>
</dbReference>
<dbReference type="Proteomes" id="UP001500631">
    <property type="component" value="Unassembled WGS sequence"/>
</dbReference>
<dbReference type="PANTHER" id="PTHR22602:SF0">
    <property type="entry name" value="TRANSFERASE CAF17, MITOCHONDRIAL-RELATED"/>
    <property type="match status" value="1"/>
</dbReference>
<reference evidence="2" key="1">
    <citation type="journal article" date="2019" name="Int. J. Syst. Evol. Microbiol.">
        <title>The Global Catalogue of Microorganisms (GCM) 10K type strain sequencing project: providing services to taxonomists for standard genome sequencing and annotation.</title>
        <authorList>
            <consortium name="The Broad Institute Genomics Platform"/>
            <consortium name="The Broad Institute Genome Sequencing Center for Infectious Disease"/>
            <person name="Wu L."/>
            <person name="Ma J."/>
        </authorList>
    </citation>
    <scope>NUCLEOTIDE SEQUENCE [LARGE SCALE GENOMIC DNA]</scope>
    <source>
        <strain evidence="2">JCM 18424</strain>
    </source>
</reference>
<dbReference type="RefSeq" id="WP_345667931.1">
    <property type="nucleotide sequence ID" value="NZ_BAABKE010000007.1"/>
</dbReference>
<dbReference type="Gene3D" id="3.30.70.1400">
    <property type="entry name" value="Aminomethyltransferase beta-barrel domains"/>
    <property type="match status" value="1"/>
</dbReference>
<evidence type="ECO:0008006" key="3">
    <source>
        <dbReference type="Google" id="ProtNLM"/>
    </source>
</evidence>
<dbReference type="Gene3D" id="2.40.30.160">
    <property type="match status" value="1"/>
</dbReference>
<dbReference type="InterPro" id="IPR045179">
    <property type="entry name" value="YgfZ/GcvT"/>
</dbReference>
<protein>
    <recommendedName>
        <fullName evidence="3">Folate-binding protein YgfZ</fullName>
    </recommendedName>
</protein>
<proteinExistence type="predicted"/>
<name>A0ABP9MY54_9GAMM</name>
<accession>A0ABP9MY54</accession>
<dbReference type="SUPFAM" id="SSF103025">
    <property type="entry name" value="Folate-binding domain"/>
    <property type="match status" value="1"/>
</dbReference>
<sequence>MMDFAKLVVTGADARNFLHGQLTADMDHLDYLYDHPENSGLGGLCNVKGRLEAVFWIQKIENGFDLYLPKCISESIATLLKRFVFRSKVTIEVMDANDEFVTIVPQDFNIPWIIEATQGKYVPQMVSLDVLKGVHPRKGCYIGQEIVTRLRDLGKNKKRLGKISLGKNGNINIGDTIHTDNDVVAGEIVLVQENEALAVLVLAELHQTLKLSDNIELLNVWKDDNE</sequence>
<gene>
    <name evidence="1" type="ORF">GCM10023338_19350</name>
</gene>
<dbReference type="NCBIfam" id="TIGR03317">
    <property type="entry name" value="ygfZ_signature"/>
    <property type="match status" value="1"/>
</dbReference>
<organism evidence="1 2">
    <name type="scientific">Wohlfahrtiimonas larvae</name>
    <dbReference type="NCBI Taxonomy" id="1157986"/>
    <lineage>
        <taxon>Bacteria</taxon>
        <taxon>Pseudomonadati</taxon>
        <taxon>Pseudomonadota</taxon>
        <taxon>Gammaproteobacteria</taxon>
        <taxon>Cardiobacteriales</taxon>
        <taxon>Ignatzschineriaceae</taxon>
        <taxon>Wohlfahrtiimonas</taxon>
    </lineage>
</organism>
<keyword evidence="2" id="KW-1185">Reference proteome</keyword>
<comment type="caution">
    <text evidence="1">The sequence shown here is derived from an EMBL/GenBank/DDBJ whole genome shotgun (WGS) entry which is preliminary data.</text>
</comment>
<evidence type="ECO:0000313" key="2">
    <source>
        <dbReference type="Proteomes" id="UP001500631"/>
    </source>
</evidence>